<gene>
    <name evidence="2" type="ORF">C7437_10539</name>
</gene>
<dbReference type="RefSeq" id="WP_111439889.1">
    <property type="nucleotide sequence ID" value="NZ_QKZI01000005.1"/>
</dbReference>
<protein>
    <submittedName>
        <fullName evidence="2">Uncharacterized protein</fullName>
    </submittedName>
</protein>
<keyword evidence="1" id="KW-1133">Transmembrane helix</keyword>
<evidence type="ECO:0000313" key="3">
    <source>
        <dbReference type="Proteomes" id="UP000248646"/>
    </source>
</evidence>
<accession>A0A2W7MFC5</accession>
<evidence type="ECO:0000256" key="1">
    <source>
        <dbReference type="SAM" id="Phobius"/>
    </source>
</evidence>
<feature type="transmembrane region" description="Helical" evidence="1">
    <location>
        <begin position="6"/>
        <end position="23"/>
    </location>
</feature>
<organism evidence="2 3">
    <name type="scientific">Psychrobacillus insolitus</name>
    <dbReference type="NCBI Taxonomy" id="1461"/>
    <lineage>
        <taxon>Bacteria</taxon>
        <taxon>Bacillati</taxon>
        <taxon>Bacillota</taxon>
        <taxon>Bacilli</taxon>
        <taxon>Bacillales</taxon>
        <taxon>Bacillaceae</taxon>
        <taxon>Psychrobacillus</taxon>
    </lineage>
</organism>
<keyword evidence="3" id="KW-1185">Reference proteome</keyword>
<name>A0A2W7MFC5_9BACI</name>
<keyword evidence="1" id="KW-0472">Membrane</keyword>
<reference evidence="2 3" key="1">
    <citation type="submission" date="2018-06" db="EMBL/GenBank/DDBJ databases">
        <title>Genomic Encyclopedia of Type Strains, Phase IV (KMG-IV): sequencing the most valuable type-strain genomes for metagenomic binning, comparative biology and taxonomic classification.</title>
        <authorList>
            <person name="Goeker M."/>
        </authorList>
    </citation>
    <scope>NUCLEOTIDE SEQUENCE [LARGE SCALE GENOMIC DNA]</scope>
    <source>
        <strain evidence="2 3">DSM 5</strain>
    </source>
</reference>
<sequence>MKNWFWRIISVILLCWTVNIFYYQSKQLEEPIVLDTYIDMPSSEQTSFKLFYLTNKNDVIELDSLQINGYTYSNENSWFPWFGELSAQAYRQEFSHHFLKEASFTLTEEDLGNVNEGVQTNNIFAHFTNGQIIPVKVDKLALTPIAEEVSIFSSPSSFSTNNHGEAVLLKVEEPVSMNPIELPDLVQQHKDLKVMVWKDSKGVSTAFSELANTSWDQLDAPLYTEVTWPLQIEPVDSVALFFHTKESLNEIKFISALQPWTGKTLDGKVVSHDIYIKNEPWLTQKQVNALLEKARGEAK</sequence>
<keyword evidence="1" id="KW-0812">Transmembrane</keyword>
<dbReference type="Proteomes" id="UP000248646">
    <property type="component" value="Unassembled WGS sequence"/>
</dbReference>
<evidence type="ECO:0000313" key="2">
    <source>
        <dbReference type="EMBL" id="PZX03842.1"/>
    </source>
</evidence>
<dbReference type="EMBL" id="QKZI01000005">
    <property type="protein sequence ID" value="PZX03842.1"/>
    <property type="molecule type" value="Genomic_DNA"/>
</dbReference>
<dbReference type="AlphaFoldDB" id="A0A2W7MFC5"/>
<dbReference type="OrthoDB" id="1905191at2"/>
<comment type="caution">
    <text evidence="2">The sequence shown here is derived from an EMBL/GenBank/DDBJ whole genome shotgun (WGS) entry which is preliminary data.</text>
</comment>
<proteinExistence type="predicted"/>